<reference evidence="2 3" key="1">
    <citation type="submission" date="2016-10" db="EMBL/GenBank/DDBJ databases">
        <authorList>
            <person name="Varghese N."/>
            <person name="Submissions S."/>
        </authorList>
    </citation>
    <scope>NUCLEOTIDE SEQUENCE [LARGE SCALE GENOMIC DNA]</scope>
    <source>
        <strain evidence="2 3">CGMCC 1.6501</strain>
    </source>
</reference>
<keyword evidence="1" id="KW-0812">Transmembrane</keyword>
<keyword evidence="1" id="KW-1133">Transmembrane helix</keyword>
<evidence type="ECO:0000256" key="1">
    <source>
        <dbReference type="SAM" id="Phobius"/>
    </source>
</evidence>
<feature type="transmembrane region" description="Helical" evidence="1">
    <location>
        <begin position="111"/>
        <end position="129"/>
    </location>
</feature>
<feature type="transmembrane region" description="Helical" evidence="1">
    <location>
        <begin position="373"/>
        <end position="402"/>
    </location>
</feature>
<comment type="caution">
    <text evidence="2">The sequence shown here is derived from an EMBL/GenBank/DDBJ whole genome shotgun (WGS) entry which is preliminary data.</text>
</comment>
<proteinExistence type="predicted"/>
<feature type="transmembrane region" description="Helical" evidence="1">
    <location>
        <begin position="28"/>
        <end position="47"/>
    </location>
</feature>
<evidence type="ECO:0000313" key="3">
    <source>
        <dbReference type="Proteomes" id="UP000183090"/>
    </source>
</evidence>
<feature type="transmembrane region" description="Helical" evidence="1">
    <location>
        <begin position="79"/>
        <end position="99"/>
    </location>
</feature>
<feature type="transmembrane region" description="Helical" evidence="1">
    <location>
        <begin position="414"/>
        <end position="435"/>
    </location>
</feature>
<dbReference type="Proteomes" id="UP000183090">
    <property type="component" value="Unassembled WGS sequence"/>
</dbReference>
<dbReference type="RefSeq" id="WP_234960580.1">
    <property type="nucleotide sequence ID" value="NZ_FOTB01000005.1"/>
</dbReference>
<dbReference type="EMBL" id="FOTB01000005">
    <property type="protein sequence ID" value="SFK90824.1"/>
    <property type="molecule type" value="Genomic_DNA"/>
</dbReference>
<organism evidence="2 3">
    <name type="scientific">Salinicoccus halodurans</name>
    <dbReference type="NCBI Taxonomy" id="407035"/>
    <lineage>
        <taxon>Bacteria</taxon>
        <taxon>Bacillati</taxon>
        <taxon>Bacillota</taxon>
        <taxon>Bacilli</taxon>
        <taxon>Bacillales</taxon>
        <taxon>Staphylococcaceae</taxon>
        <taxon>Salinicoccus</taxon>
    </lineage>
</organism>
<feature type="transmembrane region" description="Helical" evidence="1">
    <location>
        <begin position="54"/>
        <end position="73"/>
    </location>
</feature>
<dbReference type="AlphaFoldDB" id="A0AA94HHN1"/>
<sequence>MDEYSLIQNVFGLGKKVKYLSFLYNQNIIKNFFYLYATLFMLFLIYFFSNIDALGTVVSIMSFAVLLISWLFASRLFKMIGAAFISTGVILSFTAGDSFQTIISNTTSNLPLLFFFSILPWIGTVVKVGGLDESITEMVQDEQNRVEKIYGRSLFTTYFLGVFLNLSAIYIIQQVLSELFKKATVTLRQEFIIKSTLRAFSLAVIWSPLEVIVGLTVDSTGLSYFTLLPWLILCSVVTCLSEIYISRKEFKNVEFDAPFKNVNKKELKHSIIKMLVLLVSFMTLVMTLNSFSNLGFIMTVALIIIPFSFVTAIIMQKFELFVKGGWTAWRNHNNTLQNFAVLFLSLGIFSEGFNVSPLPGLMQQVFGYIDSYVVLILILIMLVIYALAMFGVHPIATLAILFEVLGPVMNSENMLSIAIVMIVCGLSIAPAAPYGLNATMTSQYLRINPYKITKINIGFAFRMGFIAIAIAMIPTLF</sequence>
<feature type="transmembrane region" description="Helical" evidence="1">
    <location>
        <begin position="455"/>
        <end position="476"/>
    </location>
</feature>
<feature type="transmembrane region" description="Helical" evidence="1">
    <location>
        <begin position="149"/>
        <end position="172"/>
    </location>
</feature>
<protein>
    <submittedName>
        <fullName evidence="2">Uncharacterized protein</fullName>
    </submittedName>
</protein>
<feature type="transmembrane region" description="Helical" evidence="1">
    <location>
        <begin position="223"/>
        <end position="245"/>
    </location>
</feature>
<accession>A0AA94HHN1</accession>
<keyword evidence="1" id="KW-0472">Membrane</keyword>
<feature type="transmembrane region" description="Helical" evidence="1">
    <location>
        <begin position="270"/>
        <end position="288"/>
    </location>
</feature>
<name>A0AA94HHN1_9STAP</name>
<evidence type="ECO:0000313" key="2">
    <source>
        <dbReference type="EMBL" id="SFK90824.1"/>
    </source>
</evidence>
<gene>
    <name evidence="2" type="ORF">SAMN05216235_2467</name>
</gene>
<feature type="transmembrane region" description="Helical" evidence="1">
    <location>
        <begin position="294"/>
        <end position="315"/>
    </location>
</feature>